<feature type="transmembrane region" description="Helical" evidence="2">
    <location>
        <begin position="88"/>
        <end position="107"/>
    </location>
</feature>
<evidence type="ECO:0000256" key="2">
    <source>
        <dbReference type="SAM" id="Phobius"/>
    </source>
</evidence>
<feature type="compositionally biased region" description="Acidic residues" evidence="1">
    <location>
        <begin position="152"/>
        <end position="174"/>
    </location>
</feature>
<reference evidence="3" key="1">
    <citation type="submission" date="2019-03" db="EMBL/GenBank/DDBJ databases">
        <authorList>
            <person name="Mank J."/>
            <person name="Almeida P."/>
        </authorList>
    </citation>
    <scope>NUCLEOTIDE SEQUENCE</scope>
    <source>
        <strain evidence="3">78183</strain>
    </source>
</reference>
<accession>A0A6N2MJD7</accession>
<keyword evidence="2" id="KW-0812">Transmembrane</keyword>
<evidence type="ECO:0000313" key="3">
    <source>
        <dbReference type="EMBL" id="VFU54304.1"/>
    </source>
</evidence>
<name>A0A6N2MJD7_SALVM</name>
<feature type="region of interest" description="Disordered" evidence="1">
    <location>
        <begin position="129"/>
        <end position="175"/>
    </location>
</feature>
<gene>
    <name evidence="3" type="ORF">SVIM_LOCUS378713</name>
</gene>
<feature type="compositionally biased region" description="Basic and acidic residues" evidence="1">
    <location>
        <begin position="22"/>
        <end position="45"/>
    </location>
</feature>
<protein>
    <recommendedName>
        <fullName evidence="4">Transmembrane protein</fullName>
    </recommendedName>
</protein>
<proteinExistence type="predicted"/>
<sequence>MKRLSLRNSRLYTEAAPGHTCLKMDARPPRDSAHHGEEKRSREPLGEIRTVGSPTIICLIIFCLLLSISKQNNLHFSSHDFIIVTKPSLVLTLFFMVVYFITMTIFIGSSKPAVESFDYSFSSLAPPAFSSTGDDQRYNNSDDEGSHGSCEYDGDNDDDVNDTEGRDSEDDEEYDNKLEKRIEGFIAKVYQKRREEFLGDRLLCITAG</sequence>
<keyword evidence="2" id="KW-0472">Membrane</keyword>
<feature type="region of interest" description="Disordered" evidence="1">
    <location>
        <begin position="21"/>
        <end position="45"/>
    </location>
</feature>
<feature type="transmembrane region" description="Helical" evidence="2">
    <location>
        <begin position="48"/>
        <end position="68"/>
    </location>
</feature>
<keyword evidence="2" id="KW-1133">Transmembrane helix</keyword>
<evidence type="ECO:0008006" key="4">
    <source>
        <dbReference type="Google" id="ProtNLM"/>
    </source>
</evidence>
<organism evidence="3">
    <name type="scientific">Salix viminalis</name>
    <name type="common">Common osier</name>
    <name type="synonym">Basket willow</name>
    <dbReference type="NCBI Taxonomy" id="40686"/>
    <lineage>
        <taxon>Eukaryota</taxon>
        <taxon>Viridiplantae</taxon>
        <taxon>Streptophyta</taxon>
        <taxon>Embryophyta</taxon>
        <taxon>Tracheophyta</taxon>
        <taxon>Spermatophyta</taxon>
        <taxon>Magnoliopsida</taxon>
        <taxon>eudicotyledons</taxon>
        <taxon>Gunneridae</taxon>
        <taxon>Pentapetalae</taxon>
        <taxon>rosids</taxon>
        <taxon>fabids</taxon>
        <taxon>Malpighiales</taxon>
        <taxon>Salicaceae</taxon>
        <taxon>Saliceae</taxon>
        <taxon>Salix</taxon>
    </lineage>
</organism>
<evidence type="ECO:0000256" key="1">
    <source>
        <dbReference type="SAM" id="MobiDB-lite"/>
    </source>
</evidence>
<dbReference type="EMBL" id="CAADRP010001832">
    <property type="protein sequence ID" value="VFU54304.1"/>
    <property type="molecule type" value="Genomic_DNA"/>
</dbReference>
<dbReference type="AlphaFoldDB" id="A0A6N2MJD7"/>